<evidence type="ECO:0000256" key="3">
    <source>
        <dbReference type="ARBA" id="ARBA00022630"/>
    </source>
</evidence>
<dbReference type="InterPro" id="IPR004099">
    <property type="entry name" value="Pyr_nucl-diS_OxRdtase_dimer"/>
</dbReference>
<dbReference type="GO" id="GO:0020037">
    <property type="term" value="F:heme binding"/>
    <property type="evidence" value="ECO:0007669"/>
    <property type="project" value="InterPro"/>
</dbReference>
<keyword evidence="3" id="KW-0285">Flavoprotein</keyword>
<dbReference type="SUPFAM" id="SSF51905">
    <property type="entry name" value="FAD/NAD(P)-binding domain"/>
    <property type="match status" value="2"/>
</dbReference>
<dbReference type="PROSITE" id="PS00198">
    <property type="entry name" value="4FE4S_FER_1"/>
    <property type="match status" value="1"/>
</dbReference>
<dbReference type="PRINTS" id="PR00368">
    <property type="entry name" value="FADPNR"/>
</dbReference>
<evidence type="ECO:0000259" key="12">
    <source>
        <dbReference type="PROSITE" id="PS50206"/>
    </source>
</evidence>
<dbReference type="Proteomes" id="UP000094869">
    <property type="component" value="Unassembled WGS sequence"/>
</dbReference>
<dbReference type="GO" id="GO:0051537">
    <property type="term" value="F:2 iron, 2 sulfur cluster binding"/>
    <property type="evidence" value="ECO:0007669"/>
    <property type="project" value="UniProtKB-KW"/>
</dbReference>
<dbReference type="InterPro" id="IPR016156">
    <property type="entry name" value="FAD/NAD-linked_Rdtase_dimer_sf"/>
</dbReference>
<dbReference type="GO" id="GO:0050451">
    <property type="term" value="F:CoA-disulfide reductase (NADPH) activity"/>
    <property type="evidence" value="ECO:0007669"/>
    <property type="project" value="UniProtKB-EC"/>
</dbReference>
<dbReference type="Pfam" id="PF03460">
    <property type="entry name" value="NIR_SIR_ferr"/>
    <property type="match status" value="1"/>
</dbReference>
<evidence type="ECO:0000256" key="8">
    <source>
        <dbReference type="ARBA" id="ARBA00023004"/>
    </source>
</evidence>
<dbReference type="Pfam" id="PF00037">
    <property type="entry name" value="Fer4"/>
    <property type="match status" value="1"/>
</dbReference>
<keyword evidence="4" id="KW-0001">2Fe-2S</keyword>
<keyword evidence="8" id="KW-0408">Iron</keyword>
<keyword evidence="19" id="KW-1185">Reference proteome</keyword>
<name>A0A1E3AJ01_9FIRM</name>
<dbReference type="InterPro" id="IPR036873">
    <property type="entry name" value="Rhodanese-like_dom_sf"/>
</dbReference>
<dbReference type="SUPFAM" id="SSF55124">
    <property type="entry name" value="Nitrite/Sulfite reductase N-terminal domain-like"/>
    <property type="match status" value="1"/>
</dbReference>
<reference evidence="15 18" key="3">
    <citation type="submission" date="2016-08" db="EMBL/GenBank/DDBJ databases">
        <authorList>
            <person name="Seilhamer J.J."/>
        </authorList>
    </citation>
    <scope>NUCLEOTIDE SEQUENCE [LARGE SCALE GENOMIC DNA]</scope>
    <source>
        <strain evidence="15 18">NML150140-1</strain>
    </source>
</reference>
<keyword evidence="5" id="KW-0479">Metal-binding</keyword>
<dbReference type="SUPFAM" id="SSF54862">
    <property type="entry name" value="4Fe-4S ferredoxins"/>
    <property type="match status" value="1"/>
</dbReference>
<dbReference type="PRINTS" id="PR00411">
    <property type="entry name" value="PNDRDTASEI"/>
</dbReference>
<dbReference type="Proteomes" id="UP000094271">
    <property type="component" value="Unassembled WGS sequence"/>
</dbReference>
<evidence type="ECO:0000256" key="5">
    <source>
        <dbReference type="ARBA" id="ARBA00022723"/>
    </source>
</evidence>
<dbReference type="InterPro" id="IPR005117">
    <property type="entry name" value="NiRdtase/SiRdtase_haem-b_fer"/>
</dbReference>
<evidence type="ECO:0000256" key="4">
    <source>
        <dbReference type="ARBA" id="ARBA00022714"/>
    </source>
</evidence>
<evidence type="ECO:0000313" key="16">
    <source>
        <dbReference type="EMBL" id="ODR51590.1"/>
    </source>
</evidence>
<evidence type="ECO:0000313" key="14">
    <source>
        <dbReference type="EMBL" id="ODM08690.1"/>
    </source>
</evidence>
<reference evidence="16 19" key="2">
    <citation type="submission" date="2016-08" db="EMBL/GenBank/DDBJ databases">
        <title>Characterization of Isolates of Eisenbergiella tayi Derived from Blood Cultures, Using Whole Genome Sequencing.</title>
        <authorList>
            <person name="Bernier A.-M."/>
            <person name="Burdz T."/>
            <person name="Wiebe D."/>
            <person name="Bernard K."/>
        </authorList>
    </citation>
    <scope>NUCLEOTIDE SEQUENCE [LARGE SCALE GENOMIC DNA]</scope>
    <source>
        <strain evidence="16 19">NML120146</strain>
    </source>
</reference>
<dbReference type="SUPFAM" id="SSF56014">
    <property type="entry name" value="Nitrite and sulphite reductase 4Fe-4S domain-like"/>
    <property type="match status" value="1"/>
</dbReference>
<keyword evidence="10" id="KW-0676">Redox-active center</keyword>
<comment type="similarity">
    <text evidence="2">Belongs to the class-III pyridine nucleotide-disulfide oxidoreductase family.</text>
</comment>
<keyword evidence="7 14" id="KW-0560">Oxidoreductase</keyword>
<evidence type="ECO:0000313" key="15">
    <source>
        <dbReference type="EMBL" id="ODR42703.1"/>
    </source>
</evidence>
<dbReference type="AlphaFoldDB" id="A0A1E3AJ01"/>
<dbReference type="CDD" id="cd00158">
    <property type="entry name" value="RHOD"/>
    <property type="match status" value="1"/>
</dbReference>
<dbReference type="GO" id="GO:0046872">
    <property type="term" value="F:metal ion binding"/>
    <property type="evidence" value="ECO:0007669"/>
    <property type="project" value="UniProtKB-KW"/>
</dbReference>
<accession>A0A1E3AJ01</accession>
<evidence type="ECO:0000256" key="7">
    <source>
        <dbReference type="ARBA" id="ARBA00023002"/>
    </source>
</evidence>
<evidence type="ECO:0000256" key="9">
    <source>
        <dbReference type="ARBA" id="ARBA00023014"/>
    </source>
</evidence>
<evidence type="ECO:0000313" key="17">
    <source>
        <dbReference type="Proteomes" id="UP000094067"/>
    </source>
</evidence>
<dbReference type="InterPro" id="IPR006067">
    <property type="entry name" value="NO2/SO3_Rdtase_4Fe4S_dom"/>
</dbReference>
<evidence type="ECO:0000313" key="19">
    <source>
        <dbReference type="Proteomes" id="UP000094869"/>
    </source>
</evidence>
<dbReference type="PATRIC" id="fig|1432052.4.peg.352"/>
<evidence type="ECO:0000256" key="10">
    <source>
        <dbReference type="ARBA" id="ARBA00023284"/>
    </source>
</evidence>
<evidence type="ECO:0000256" key="1">
    <source>
        <dbReference type="ARBA" id="ARBA00001974"/>
    </source>
</evidence>
<dbReference type="InterPro" id="IPR036136">
    <property type="entry name" value="Nit/Sulf_reduc_fer-like_dom_sf"/>
</dbReference>
<dbReference type="OrthoDB" id="9800558at2"/>
<reference evidence="14 17" key="1">
    <citation type="submission" date="2016-07" db="EMBL/GenBank/DDBJ databases">
        <title>Characterization of isolates of Eisenbergiella tayi derived from blood cultures, using whole genome sequencing.</title>
        <authorList>
            <person name="Burdz T."/>
            <person name="Wiebe D."/>
            <person name="Huynh C."/>
            <person name="Bernard K."/>
        </authorList>
    </citation>
    <scope>NUCLEOTIDE SEQUENCE [LARGE SCALE GENOMIC DNA]</scope>
    <source>
        <strain evidence="14 17">NML 110608</strain>
    </source>
</reference>
<dbReference type="InterPro" id="IPR023753">
    <property type="entry name" value="FAD/NAD-binding_dom"/>
</dbReference>
<organism evidence="14 17">
    <name type="scientific">Eisenbergiella tayi</name>
    <dbReference type="NCBI Taxonomy" id="1432052"/>
    <lineage>
        <taxon>Bacteria</taxon>
        <taxon>Bacillati</taxon>
        <taxon>Bacillota</taxon>
        <taxon>Clostridia</taxon>
        <taxon>Lachnospirales</taxon>
        <taxon>Lachnospiraceae</taxon>
        <taxon>Eisenbergiella</taxon>
    </lineage>
</organism>
<feature type="domain" description="4Fe-4S ferredoxin-type" evidence="13">
    <location>
        <begin position="714"/>
        <end position="744"/>
    </location>
</feature>
<dbReference type="EMBL" id="MCGH01000001">
    <property type="protein sequence ID" value="ODM08690.1"/>
    <property type="molecule type" value="Genomic_DNA"/>
</dbReference>
<dbReference type="Gene3D" id="3.30.413.10">
    <property type="entry name" value="Sulfite Reductase Hemoprotein, domain 1"/>
    <property type="match status" value="2"/>
</dbReference>
<dbReference type="PANTHER" id="PTHR43429:SF1">
    <property type="entry name" value="NAD(P)H SULFUR OXIDOREDUCTASE (COA-DEPENDENT)"/>
    <property type="match status" value="1"/>
</dbReference>
<comment type="caution">
    <text evidence="14">The sequence shown here is derived from an EMBL/GenBank/DDBJ whole genome shotgun (WGS) entry which is preliminary data.</text>
</comment>
<dbReference type="SUPFAM" id="SSF52821">
    <property type="entry name" value="Rhodanese/Cell cycle control phosphatase"/>
    <property type="match status" value="1"/>
</dbReference>
<evidence type="ECO:0000313" key="18">
    <source>
        <dbReference type="Proteomes" id="UP000094271"/>
    </source>
</evidence>
<dbReference type="PANTHER" id="PTHR43429">
    <property type="entry name" value="PYRIDINE NUCLEOTIDE-DISULFIDE OXIDOREDUCTASE DOMAIN-CONTAINING"/>
    <property type="match status" value="1"/>
</dbReference>
<dbReference type="Proteomes" id="UP000094067">
    <property type="component" value="Unassembled WGS sequence"/>
</dbReference>
<gene>
    <name evidence="14" type="primary">cdr_1</name>
    <name evidence="15" type="ORF">BEI59_31435</name>
    <name evidence="14" type="ORF">BEI61_00319</name>
    <name evidence="16" type="ORF">BEI63_20545</name>
</gene>
<evidence type="ECO:0000259" key="13">
    <source>
        <dbReference type="PROSITE" id="PS51379"/>
    </source>
</evidence>
<keyword evidence="6" id="KW-0274">FAD</keyword>
<keyword evidence="9" id="KW-0411">Iron-sulfur</keyword>
<dbReference type="InterPro" id="IPR045854">
    <property type="entry name" value="NO2/SO3_Rdtase_4Fe4S_sf"/>
</dbReference>
<dbReference type="EC" id="1.8.1.14" evidence="14"/>
<dbReference type="RefSeq" id="WP_069151016.1">
    <property type="nucleotide sequence ID" value="NZ_DBFYTW010000257.1"/>
</dbReference>
<evidence type="ECO:0000256" key="2">
    <source>
        <dbReference type="ARBA" id="ARBA00009130"/>
    </source>
</evidence>
<dbReference type="Pfam" id="PF01077">
    <property type="entry name" value="NIR_SIR"/>
    <property type="match status" value="1"/>
</dbReference>
<proteinExistence type="inferred from homology"/>
<dbReference type="InterPro" id="IPR001763">
    <property type="entry name" value="Rhodanese-like_dom"/>
</dbReference>
<dbReference type="InterPro" id="IPR036188">
    <property type="entry name" value="FAD/NAD-bd_sf"/>
</dbReference>
<sequence length="866" mass="93506">MKLLVIGGVAAGTKVAAKYKRVMPEAEVTIVTKGRDISYAGCGLPYYIGEVIEGKDQLIVNTPARFAALTGVLVQTEREVTGLDSHEKKAIARNLRTGAEEIYEYDACVIATGASSVVPPLEGVRLPGVFTMRTPEDAIETRDYLKEHQVKKAVVAGGGFIGLEVAENLLAQGISVTVMDMAPQIMPGFDREMADYAKRHLEKKGIRVLTSTKLEGITGSQKAEGVKTDKGFLPAELVILSIGIRPNTGFCQEAGVEMFKGTILVDDKMRTNLPDVYAAGDCAMVTNRMTGERQWSPMGSSANMEGRTLALALGGEDVSYPGVLGTGVVKLPGLNGGRTGLTEEAARAAGYDVETVLAVTDDKAHYYPDASFFATKLIADRKTRRLLGIQVLGPGAVDKMTDIGVMAVTFGGTLDQMTSLDLAYAPPFSTAIHPFVTAVQILKNKLDGVMESFTPAEYMDGAAADYRIIDVNPAGPTIPGVTYVDLNKVQGEMPQQGFFGMGKEEKLLLVCAKGKRAYLLQNRLKHYGYTNTKVLEGSSFFNIIRTGNAAEKVTVSPEDITRVKALGCLHNKGTNNFNVRVITRNGKVTAEENRCIADAAALYGNGDVVMTTRLTMEIVGVPYERIEDLRDFLAGAGLETGGTGSKVRPVVACKGTTCQYGQLDSYSLSEKIHERFYHGYYEVKLPHKFKIAVGGCPNNCVKPDLNDFGIVGQRIPTYNIDSCRGCAKCQVADICPMGAAQVTDGKLVIDEEKCNNCGRCIGKCPFHAADEGTYGYKVYIGGRWGKRTAHGQALDRIFTSEEEVLSVLEKAILLFREQGNTGERFADTVSRIGFEKVQEQLLGDEILARKEEIVGASLHLKGGATC</sequence>
<dbReference type="EMBL" id="MEHD01000032">
    <property type="protein sequence ID" value="ODR51590.1"/>
    <property type="molecule type" value="Genomic_DNA"/>
</dbReference>
<comment type="cofactor">
    <cofactor evidence="11">
        <name>[2Fe-2S] cluster</name>
        <dbReference type="ChEBI" id="CHEBI:190135"/>
    </cofactor>
</comment>
<dbReference type="SUPFAM" id="SSF55424">
    <property type="entry name" value="FAD/NAD-linked reductases, dimerisation (C-terminal) domain"/>
    <property type="match status" value="1"/>
</dbReference>
<feature type="domain" description="4Fe-4S ferredoxin-type" evidence="13">
    <location>
        <begin position="745"/>
        <end position="774"/>
    </location>
</feature>
<dbReference type="Pfam" id="PF07992">
    <property type="entry name" value="Pyr_redox_2"/>
    <property type="match status" value="1"/>
</dbReference>
<dbReference type="InterPro" id="IPR017900">
    <property type="entry name" value="4Fe4S_Fe_S_CS"/>
</dbReference>
<comment type="cofactor">
    <cofactor evidence="1">
        <name>FAD</name>
        <dbReference type="ChEBI" id="CHEBI:57692"/>
    </cofactor>
</comment>
<dbReference type="Gene3D" id="3.40.250.10">
    <property type="entry name" value="Rhodanese-like domain"/>
    <property type="match status" value="1"/>
</dbReference>
<dbReference type="InterPro" id="IPR050260">
    <property type="entry name" value="FAD-bd_OxRdtase"/>
</dbReference>
<dbReference type="InterPro" id="IPR017896">
    <property type="entry name" value="4Fe4S_Fe-S-bd"/>
</dbReference>
<protein>
    <submittedName>
        <fullName evidence="14">Coenzyme A disulfide reductase</fullName>
        <ecNumber evidence="14">1.8.1.14</ecNumber>
    </submittedName>
    <submittedName>
        <fullName evidence="15">Pyridine nucleotide-disulfide oxidoreductase</fullName>
    </submittedName>
</protein>
<dbReference type="Gene3D" id="3.50.50.60">
    <property type="entry name" value="FAD/NAD(P)-binding domain"/>
    <property type="match status" value="2"/>
</dbReference>
<dbReference type="Pfam" id="PF02852">
    <property type="entry name" value="Pyr_redox_dim"/>
    <property type="match status" value="1"/>
</dbReference>
<dbReference type="EMBL" id="MEHA01000037">
    <property type="protein sequence ID" value="ODR42703.1"/>
    <property type="molecule type" value="Genomic_DNA"/>
</dbReference>
<evidence type="ECO:0000256" key="6">
    <source>
        <dbReference type="ARBA" id="ARBA00022827"/>
    </source>
</evidence>
<feature type="domain" description="Rhodanese" evidence="12">
    <location>
        <begin position="462"/>
        <end position="538"/>
    </location>
</feature>
<dbReference type="PROSITE" id="PS50206">
    <property type="entry name" value="RHODANESE_3"/>
    <property type="match status" value="1"/>
</dbReference>
<dbReference type="PROSITE" id="PS51379">
    <property type="entry name" value="4FE4S_FER_2"/>
    <property type="match status" value="2"/>
</dbReference>
<evidence type="ECO:0000256" key="11">
    <source>
        <dbReference type="ARBA" id="ARBA00034078"/>
    </source>
</evidence>